<evidence type="ECO:0000313" key="4">
    <source>
        <dbReference type="EMBL" id="EMD38650.1"/>
    </source>
</evidence>
<keyword evidence="5" id="KW-1185">Reference proteome</keyword>
<evidence type="ECO:0000259" key="3">
    <source>
        <dbReference type="Pfam" id="PF10193"/>
    </source>
</evidence>
<name>M2R290_CERS8</name>
<dbReference type="PANTHER" id="PTHR15830:SF10">
    <property type="entry name" value="TELOMERE LENGTH REGULATION PROTEIN TEL2 HOMOLOG"/>
    <property type="match status" value="1"/>
</dbReference>
<evidence type="ECO:0000256" key="1">
    <source>
        <dbReference type="ARBA" id="ARBA00006133"/>
    </source>
</evidence>
<dbReference type="InterPro" id="IPR019337">
    <property type="entry name" value="Telomere_length_regulation_dom"/>
</dbReference>
<dbReference type="AlphaFoldDB" id="M2R290"/>
<organism evidence="4 5">
    <name type="scientific">Ceriporiopsis subvermispora (strain B)</name>
    <name type="common">White-rot fungus</name>
    <name type="synonym">Gelatoporia subvermispora</name>
    <dbReference type="NCBI Taxonomy" id="914234"/>
    <lineage>
        <taxon>Eukaryota</taxon>
        <taxon>Fungi</taxon>
        <taxon>Dikarya</taxon>
        <taxon>Basidiomycota</taxon>
        <taxon>Agaricomycotina</taxon>
        <taxon>Agaricomycetes</taxon>
        <taxon>Polyporales</taxon>
        <taxon>Gelatoporiaceae</taxon>
        <taxon>Gelatoporia</taxon>
    </lineage>
</organism>
<protein>
    <recommendedName>
        <fullName evidence="3">Telomere length regulation protein conserved domain-containing protein</fullName>
    </recommendedName>
</protein>
<reference evidence="4 5" key="1">
    <citation type="journal article" date="2012" name="Proc. Natl. Acad. Sci. U.S.A.">
        <title>Comparative genomics of Ceriporiopsis subvermispora and Phanerochaete chrysosporium provide insight into selective ligninolysis.</title>
        <authorList>
            <person name="Fernandez-Fueyo E."/>
            <person name="Ruiz-Duenas F.J."/>
            <person name="Ferreira P."/>
            <person name="Floudas D."/>
            <person name="Hibbett D.S."/>
            <person name="Canessa P."/>
            <person name="Larrondo L.F."/>
            <person name="James T.Y."/>
            <person name="Seelenfreund D."/>
            <person name="Lobos S."/>
            <person name="Polanco R."/>
            <person name="Tello M."/>
            <person name="Honda Y."/>
            <person name="Watanabe T."/>
            <person name="Watanabe T."/>
            <person name="Ryu J.S."/>
            <person name="Kubicek C.P."/>
            <person name="Schmoll M."/>
            <person name="Gaskell J."/>
            <person name="Hammel K.E."/>
            <person name="St John F.J."/>
            <person name="Vanden Wymelenberg A."/>
            <person name="Sabat G."/>
            <person name="Splinter BonDurant S."/>
            <person name="Syed K."/>
            <person name="Yadav J.S."/>
            <person name="Doddapaneni H."/>
            <person name="Subramanian V."/>
            <person name="Lavin J.L."/>
            <person name="Oguiza J.A."/>
            <person name="Perez G."/>
            <person name="Pisabarro A.G."/>
            <person name="Ramirez L."/>
            <person name="Santoyo F."/>
            <person name="Master E."/>
            <person name="Coutinho P.M."/>
            <person name="Henrissat B."/>
            <person name="Lombard V."/>
            <person name="Magnuson J.K."/>
            <person name="Kuees U."/>
            <person name="Hori C."/>
            <person name="Igarashi K."/>
            <person name="Samejima M."/>
            <person name="Held B.W."/>
            <person name="Barry K.W."/>
            <person name="LaButti K.M."/>
            <person name="Lapidus A."/>
            <person name="Lindquist E.A."/>
            <person name="Lucas S.M."/>
            <person name="Riley R."/>
            <person name="Salamov A.A."/>
            <person name="Hoffmeister D."/>
            <person name="Schwenk D."/>
            <person name="Hadar Y."/>
            <person name="Yarden O."/>
            <person name="de Vries R.P."/>
            <person name="Wiebenga A."/>
            <person name="Stenlid J."/>
            <person name="Eastwood D."/>
            <person name="Grigoriev I.V."/>
            <person name="Berka R.M."/>
            <person name="Blanchette R.A."/>
            <person name="Kersten P."/>
            <person name="Martinez A.T."/>
            <person name="Vicuna R."/>
            <person name="Cullen D."/>
        </authorList>
    </citation>
    <scope>NUCLEOTIDE SEQUENCE [LARGE SCALE GENOMIC DNA]</scope>
    <source>
        <strain evidence="4 5">B</strain>
    </source>
</reference>
<dbReference type="GO" id="GO:0042162">
    <property type="term" value="F:telomeric DNA binding"/>
    <property type="evidence" value="ECO:0007669"/>
    <property type="project" value="TreeGrafter"/>
</dbReference>
<dbReference type="InterPro" id="IPR051970">
    <property type="entry name" value="TEL2_Regulation"/>
</dbReference>
<dbReference type="EMBL" id="KB445795">
    <property type="protein sequence ID" value="EMD38650.1"/>
    <property type="molecule type" value="Genomic_DNA"/>
</dbReference>
<evidence type="ECO:0000313" key="5">
    <source>
        <dbReference type="Proteomes" id="UP000016930"/>
    </source>
</evidence>
<dbReference type="PANTHER" id="PTHR15830">
    <property type="entry name" value="TELOMERE LENGTH REGULATION PROTEIN TEL2 FAMILY MEMBER"/>
    <property type="match status" value="1"/>
</dbReference>
<dbReference type="Pfam" id="PF10193">
    <property type="entry name" value="Telomere_reg-2"/>
    <property type="match status" value="1"/>
</dbReference>
<dbReference type="GO" id="GO:0051083">
    <property type="term" value="P:'de novo' cotranslational protein folding"/>
    <property type="evidence" value="ECO:0007669"/>
    <property type="project" value="TreeGrafter"/>
</dbReference>
<gene>
    <name evidence="4" type="ORF">CERSUDRAFT_153646</name>
</gene>
<dbReference type="GO" id="GO:0051879">
    <property type="term" value="F:Hsp90 protein binding"/>
    <property type="evidence" value="ECO:0007669"/>
    <property type="project" value="TreeGrafter"/>
</dbReference>
<dbReference type="GO" id="GO:0005829">
    <property type="term" value="C:cytosol"/>
    <property type="evidence" value="ECO:0007669"/>
    <property type="project" value="TreeGrafter"/>
</dbReference>
<dbReference type="Proteomes" id="UP000016930">
    <property type="component" value="Unassembled WGS sequence"/>
</dbReference>
<dbReference type="InterPro" id="IPR038528">
    <property type="entry name" value="TEL2_C_sf"/>
</dbReference>
<proteinExistence type="inferred from homology"/>
<comment type="similarity">
    <text evidence="1">Belongs to the TEL2 family.</text>
</comment>
<feature type="region of interest" description="Disordered" evidence="2">
    <location>
        <begin position="520"/>
        <end position="576"/>
    </location>
</feature>
<dbReference type="OrthoDB" id="10254187at2759"/>
<accession>M2R290</accession>
<evidence type="ECO:0000256" key="2">
    <source>
        <dbReference type="SAM" id="MobiDB-lite"/>
    </source>
</evidence>
<dbReference type="Gene3D" id="1.25.40.720">
    <property type="entry name" value="Telomere length regulation protein 2, C-terminal domain"/>
    <property type="match status" value="1"/>
</dbReference>
<dbReference type="HOGENOM" id="CLU_011808_0_0_1"/>
<sequence length="1025" mass="112242">MSAEFLDAALAQIQDVIARLQSPITDISTLFQLLSAPLACIGLLPPRYRKHDVLSLHSKSFDIDRHVPPLQRALLEHIIPTWGSILDQEHAFELVEQYFCPDSMSFASPAAGRVAVHAYSTLLSIPLRQQSIRLLATLCKSYPIDVLHSVVFARHNSTSSGKQTITWEDCVRNVAAIPAKVANVVADSTAIPVELEQGAYFRHFSVRCEHLMWQLSSKLSRENISSIAYLLTKLVNIGAFPSTRTVSPSQPSFFSATLPTIKERLISPEVDRYSSFWTEVLSGLASTLALQSILASLFSALADVSLALDPSTGTRALVKREALLLRGILGRLRKDRGELVDSFTAIALGRDWSEGHARIFSCWAAGAEDGQSDTEALEILATRVSDMWTTPDHVRHSLLSRHRYMTTLFLTALSNFPPAPAPSPSPYLTLAFSPSFISSISTYISHLDVAVRTCGMLVGEVVAGGAGKKLDFGDWEGDEPEKQWARKLRSLIKARDADADLSVLENDTNPTLANNEQISAEIPNIHGTPTHPIKPSVEDVGYDSDDSLTGYAFPSSSRSPSPTPSELDEIEKDPTLRVGKKKVPRPVYLAQLGEMIRSTSGLESDKEDVRAEQVEVALDIAEELIRRKSAYGTELEENAVNLAYGLIGLRDNYETEGFDEKRQAAVTALVACCPRKAAPALIEEFFKNQYSASQRYVILNALVLGARELASLPFPQDSQVKLSVDRISFPSKRLPPALHKKYLSAEDELSSNNPAQLLLEGISGLAIEKGKEATADKVPQYVRERQLRIRPTAKVSELPRGSAAMSQLPGLHAAPPKTTFVEVAAEFFICPMINRFWLFLRDEQVREARTSNQPALYRYRGAGTGLILNAMVLSRFIAALAVLMHTARNAKEWLAILAPDALELAVTLGTRPVSKAEGEDEDADEPAKDKEAAVLTTALELALVVLDGSLDLDGGRTLGLEHTALLYATGEWAKEVFERLEQGVRVLGGGGVQEVALKRAAAGVLLKVDELSSKWRRSMIDMGSI</sequence>
<dbReference type="STRING" id="914234.M2R290"/>
<feature type="domain" description="Telomere length regulation protein conserved" evidence="3">
    <location>
        <begin position="586"/>
        <end position="706"/>
    </location>
</feature>